<accession>A0ABY7NM58</accession>
<dbReference type="InterPro" id="IPR014290">
    <property type="entry name" value="SUF_FeS_clus_asmbl_reg"/>
</dbReference>
<reference evidence="2 3" key="1">
    <citation type="submission" date="2022-12" db="EMBL/GenBank/DDBJ databases">
        <title>Sphingomonas abieness sp. nov., an endophytic bacterium isolated from Abies koreana.</title>
        <authorList>
            <person name="Jiang L."/>
            <person name="Lee J."/>
        </authorList>
    </citation>
    <scope>NUCLEOTIDE SEQUENCE [LARGE SCALE GENOMIC DNA]</scope>
    <source>
        <strain evidence="3">PAMB 00755</strain>
    </source>
</reference>
<dbReference type="NCBIfam" id="TIGR02944">
    <property type="entry name" value="suf_reg_Xantho"/>
    <property type="match status" value="1"/>
</dbReference>
<dbReference type="Proteomes" id="UP001210865">
    <property type="component" value="Chromosome"/>
</dbReference>
<dbReference type="Gene3D" id="1.10.10.10">
    <property type="entry name" value="Winged helix-like DNA-binding domain superfamily/Winged helix DNA-binding domain"/>
    <property type="match status" value="1"/>
</dbReference>
<evidence type="ECO:0000313" key="3">
    <source>
        <dbReference type="Proteomes" id="UP001210865"/>
    </source>
</evidence>
<evidence type="ECO:0000256" key="1">
    <source>
        <dbReference type="SAM" id="MobiDB-lite"/>
    </source>
</evidence>
<keyword evidence="3" id="KW-1185">Reference proteome</keyword>
<dbReference type="Pfam" id="PF02082">
    <property type="entry name" value="Rrf2"/>
    <property type="match status" value="1"/>
</dbReference>
<dbReference type="PROSITE" id="PS01332">
    <property type="entry name" value="HTH_RRF2_1"/>
    <property type="match status" value="1"/>
</dbReference>
<dbReference type="InterPro" id="IPR036390">
    <property type="entry name" value="WH_DNA-bd_sf"/>
</dbReference>
<dbReference type="PANTHER" id="PTHR33221">
    <property type="entry name" value="WINGED HELIX-TURN-HELIX TRANSCRIPTIONAL REGULATOR, RRF2 FAMILY"/>
    <property type="match status" value="1"/>
</dbReference>
<evidence type="ECO:0000313" key="2">
    <source>
        <dbReference type="EMBL" id="WBO22616.1"/>
    </source>
</evidence>
<dbReference type="NCBIfam" id="TIGR00738">
    <property type="entry name" value="rrf2_super"/>
    <property type="match status" value="1"/>
</dbReference>
<dbReference type="PROSITE" id="PS51197">
    <property type="entry name" value="HTH_RRF2_2"/>
    <property type="match status" value="1"/>
</dbReference>
<feature type="region of interest" description="Disordered" evidence="1">
    <location>
        <begin position="142"/>
        <end position="168"/>
    </location>
</feature>
<dbReference type="SUPFAM" id="SSF46785">
    <property type="entry name" value="Winged helix' DNA-binding domain"/>
    <property type="match status" value="1"/>
</dbReference>
<proteinExistence type="predicted"/>
<dbReference type="InterPro" id="IPR030489">
    <property type="entry name" value="TR_Rrf2-type_CS"/>
</dbReference>
<dbReference type="EMBL" id="CP115174">
    <property type="protein sequence ID" value="WBO22616.1"/>
    <property type="molecule type" value="Genomic_DNA"/>
</dbReference>
<gene>
    <name evidence="2" type="ORF">PBT88_00210</name>
</gene>
<sequence>MRLSSLADYAVVMMAAAARHGADARFSATNLSAETGVPLPTAQKVMGKLTSAGLLASSRGAAGGFMLARSAETINLADIVEAVEGPIALTSCVDEAKHDCALENACKVRPHWGVVNDAVRGAFAGVSLASLSHPVRPEPVERLPFSAKGTGGASTGSARTDLMSVGIA</sequence>
<dbReference type="RefSeq" id="WP_270077258.1">
    <property type="nucleotide sequence ID" value="NZ_CP115174.1"/>
</dbReference>
<dbReference type="InterPro" id="IPR036388">
    <property type="entry name" value="WH-like_DNA-bd_sf"/>
</dbReference>
<protein>
    <submittedName>
        <fullName evidence="2">SUF system Fe-S cluster assembly regulator</fullName>
    </submittedName>
</protein>
<organism evidence="2 3">
    <name type="scientific">Sphingomonas abietis</name>
    <dbReference type="NCBI Taxonomy" id="3012344"/>
    <lineage>
        <taxon>Bacteria</taxon>
        <taxon>Pseudomonadati</taxon>
        <taxon>Pseudomonadota</taxon>
        <taxon>Alphaproteobacteria</taxon>
        <taxon>Sphingomonadales</taxon>
        <taxon>Sphingomonadaceae</taxon>
        <taxon>Sphingomonas</taxon>
    </lineage>
</organism>
<dbReference type="InterPro" id="IPR000944">
    <property type="entry name" value="Tscrpt_reg_Rrf2"/>
</dbReference>
<dbReference type="PANTHER" id="PTHR33221:SF2">
    <property type="entry name" value="TRANSCRIPTIONAL REGULATOR"/>
    <property type="match status" value="1"/>
</dbReference>
<name>A0ABY7NM58_9SPHN</name>